<dbReference type="PRINTS" id="PR00463">
    <property type="entry name" value="EP450I"/>
</dbReference>
<dbReference type="InterPro" id="IPR002401">
    <property type="entry name" value="Cyt_P450_E_grp-I"/>
</dbReference>
<dbReference type="GO" id="GO:0016705">
    <property type="term" value="F:oxidoreductase activity, acting on paired donors, with incorporation or reduction of molecular oxygen"/>
    <property type="evidence" value="ECO:0007669"/>
    <property type="project" value="InterPro"/>
</dbReference>
<dbReference type="GO" id="GO:0004497">
    <property type="term" value="F:monooxygenase activity"/>
    <property type="evidence" value="ECO:0007669"/>
    <property type="project" value="UniProtKB-KW"/>
</dbReference>
<dbReference type="InterPro" id="IPR017972">
    <property type="entry name" value="Cyt_P450_CS"/>
</dbReference>
<organism evidence="10">
    <name type="scientific">Fagus sylvatica</name>
    <name type="common">Beechnut</name>
    <dbReference type="NCBI Taxonomy" id="28930"/>
    <lineage>
        <taxon>Eukaryota</taxon>
        <taxon>Viridiplantae</taxon>
        <taxon>Streptophyta</taxon>
        <taxon>Embryophyta</taxon>
        <taxon>Tracheophyta</taxon>
        <taxon>Spermatophyta</taxon>
        <taxon>Magnoliopsida</taxon>
        <taxon>eudicotyledons</taxon>
        <taxon>Gunneridae</taxon>
        <taxon>Pentapetalae</taxon>
        <taxon>rosids</taxon>
        <taxon>fabids</taxon>
        <taxon>Fagales</taxon>
        <taxon>Fagaceae</taxon>
        <taxon>Fagus</taxon>
    </lineage>
</organism>
<evidence type="ECO:0000313" key="10">
    <source>
        <dbReference type="EMBL" id="SPD16052.1"/>
    </source>
</evidence>
<dbReference type="PANTHER" id="PTHR47950">
    <property type="entry name" value="CYTOCHROME P450, FAMILY 76, SUBFAMILY C, POLYPEPTIDE 5-RELATED"/>
    <property type="match status" value="1"/>
</dbReference>
<evidence type="ECO:0000256" key="4">
    <source>
        <dbReference type="ARBA" id="ARBA00022723"/>
    </source>
</evidence>
<keyword evidence="3 8" id="KW-0349">Heme</keyword>
<feature type="binding site" description="axial binding residue" evidence="8">
    <location>
        <position position="278"/>
    </location>
    <ligand>
        <name>heme</name>
        <dbReference type="ChEBI" id="CHEBI:30413"/>
    </ligand>
    <ligandPart>
        <name>Fe</name>
        <dbReference type="ChEBI" id="CHEBI:18248"/>
    </ligandPart>
</feature>
<evidence type="ECO:0000256" key="3">
    <source>
        <dbReference type="ARBA" id="ARBA00022617"/>
    </source>
</evidence>
<protein>
    <submittedName>
        <fullName evidence="10">Uncharacterized protein</fullName>
    </submittedName>
</protein>
<dbReference type="PANTHER" id="PTHR47950:SF49">
    <property type="entry name" value="CYTOCHROME P450"/>
    <property type="match status" value="1"/>
</dbReference>
<dbReference type="SUPFAM" id="SSF48264">
    <property type="entry name" value="Cytochrome P450"/>
    <property type="match status" value="1"/>
</dbReference>
<dbReference type="AlphaFoldDB" id="A0A2N9HUN5"/>
<evidence type="ECO:0000256" key="1">
    <source>
        <dbReference type="ARBA" id="ARBA00001971"/>
    </source>
</evidence>
<dbReference type="PROSITE" id="PS00086">
    <property type="entry name" value="CYTOCHROME_P450"/>
    <property type="match status" value="1"/>
</dbReference>
<reference evidence="10" key="1">
    <citation type="submission" date="2018-02" db="EMBL/GenBank/DDBJ databases">
        <authorList>
            <person name="Cohen D.B."/>
            <person name="Kent A.D."/>
        </authorList>
    </citation>
    <scope>NUCLEOTIDE SEQUENCE</scope>
</reference>
<comment type="similarity">
    <text evidence="2 9">Belongs to the cytochrome P450 family.</text>
</comment>
<evidence type="ECO:0000256" key="2">
    <source>
        <dbReference type="ARBA" id="ARBA00010617"/>
    </source>
</evidence>
<dbReference type="GO" id="GO:0020037">
    <property type="term" value="F:heme binding"/>
    <property type="evidence" value="ECO:0007669"/>
    <property type="project" value="InterPro"/>
</dbReference>
<dbReference type="InterPro" id="IPR001128">
    <property type="entry name" value="Cyt_P450"/>
</dbReference>
<evidence type="ECO:0000256" key="8">
    <source>
        <dbReference type="PIRSR" id="PIRSR602401-1"/>
    </source>
</evidence>
<keyword evidence="5 9" id="KW-0560">Oxidoreductase</keyword>
<dbReference type="Gene3D" id="1.10.630.10">
    <property type="entry name" value="Cytochrome P450"/>
    <property type="match status" value="1"/>
</dbReference>
<dbReference type="FunFam" id="1.10.630.10:FF:000126">
    <property type="entry name" value="Predicted protein"/>
    <property type="match status" value="1"/>
</dbReference>
<accession>A0A2N9HUN5</accession>
<comment type="cofactor">
    <cofactor evidence="1 8">
        <name>heme</name>
        <dbReference type="ChEBI" id="CHEBI:30413"/>
    </cofactor>
</comment>
<dbReference type="PRINTS" id="PR00385">
    <property type="entry name" value="P450"/>
</dbReference>
<dbReference type="Pfam" id="PF00067">
    <property type="entry name" value="p450"/>
    <property type="match status" value="1"/>
</dbReference>
<sequence length="336" mass="38041">MELVSFLGSKEGELVNLADLVYVTVTNMLSNALFSIDFLDFEGQGIGKGLRKLITQEAELGVTVNLSDLYPILGGLDFQGIQKKRKEILGKFITIWENIIKERRKQDSAILVQRDFLDALIKDGYTNDQINQLIVELLIAGTDTGSMATEWAMADLMKNQDAMHKLRDELEREIGTDIVKESHLAHLPYLQACIKETLRLHPPGPLLLPHRALQTCQVMGYTIPKDSQVLVNMWAIGRDSTIWNDPLSFKPERFLDSSLDFKGNHFDYIPFGAGRRICPGQPLATRQVPFIVASLVHSFDWVFPDNMSSTELNMDEKFTITLRKKQPLQLIPKGRK</sequence>
<gene>
    <name evidence="10" type="ORF">FSB_LOCUS43934</name>
</gene>
<keyword evidence="6 8" id="KW-0408">Iron</keyword>
<name>A0A2N9HUN5_FAGSY</name>
<keyword evidence="7 9" id="KW-0503">Monooxygenase</keyword>
<evidence type="ECO:0000256" key="6">
    <source>
        <dbReference type="ARBA" id="ARBA00023004"/>
    </source>
</evidence>
<evidence type="ECO:0000256" key="9">
    <source>
        <dbReference type="RuleBase" id="RU000461"/>
    </source>
</evidence>
<evidence type="ECO:0000256" key="5">
    <source>
        <dbReference type="ARBA" id="ARBA00023002"/>
    </source>
</evidence>
<proteinExistence type="inferred from homology"/>
<evidence type="ECO:0000256" key="7">
    <source>
        <dbReference type="ARBA" id="ARBA00023033"/>
    </source>
</evidence>
<keyword evidence="4 8" id="KW-0479">Metal-binding</keyword>
<dbReference type="GO" id="GO:0005506">
    <property type="term" value="F:iron ion binding"/>
    <property type="evidence" value="ECO:0007669"/>
    <property type="project" value="InterPro"/>
</dbReference>
<dbReference type="EMBL" id="OIVN01004212">
    <property type="protein sequence ID" value="SPD16052.1"/>
    <property type="molecule type" value="Genomic_DNA"/>
</dbReference>
<dbReference type="InterPro" id="IPR036396">
    <property type="entry name" value="Cyt_P450_sf"/>
</dbReference>